<organism evidence="10 11">
    <name type="scientific">Pleurostoma richardsiae</name>
    <dbReference type="NCBI Taxonomy" id="41990"/>
    <lineage>
        <taxon>Eukaryota</taxon>
        <taxon>Fungi</taxon>
        <taxon>Dikarya</taxon>
        <taxon>Ascomycota</taxon>
        <taxon>Pezizomycotina</taxon>
        <taxon>Sordariomycetes</taxon>
        <taxon>Sordariomycetidae</taxon>
        <taxon>Calosphaeriales</taxon>
        <taxon>Pleurostomataceae</taxon>
        <taxon>Pleurostoma</taxon>
    </lineage>
</organism>
<dbReference type="PANTHER" id="PTHR11709">
    <property type="entry name" value="MULTI-COPPER OXIDASE"/>
    <property type="match status" value="1"/>
</dbReference>
<dbReference type="AlphaFoldDB" id="A0AA38VVN3"/>
<feature type="domain" description="Plastocyanin-like" evidence="7">
    <location>
        <begin position="213"/>
        <end position="372"/>
    </location>
</feature>
<proteinExistence type="inferred from homology"/>
<dbReference type="InterPro" id="IPR045087">
    <property type="entry name" value="Cu-oxidase_fam"/>
</dbReference>
<comment type="caution">
    <text evidence="10">The sequence shown here is derived from an EMBL/GenBank/DDBJ whole genome shotgun (WGS) entry which is preliminary data.</text>
</comment>
<evidence type="ECO:0000259" key="9">
    <source>
        <dbReference type="Pfam" id="PF07732"/>
    </source>
</evidence>
<evidence type="ECO:0000256" key="4">
    <source>
        <dbReference type="ARBA" id="ARBA00023002"/>
    </source>
</evidence>
<keyword evidence="4" id="KW-0560">Oxidoreductase</keyword>
<keyword evidence="11" id="KW-1185">Reference proteome</keyword>
<dbReference type="Pfam" id="PF00394">
    <property type="entry name" value="Cu-oxidase"/>
    <property type="match status" value="1"/>
</dbReference>
<evidence type="ECO:0000313" key="10">
    <source>
        <dbReference type="EMBL" id="KAJ9155499.1"/>
    </source>
</evidence>
<feature type="domain" description="Plastocyanin-like" evidence="8">
    <location>
        <begin position="456"/>
        <end position="562"/>
    </location>
</feature>
<dbReference type="GO" id="GO:0016491">
    <property type="term" value="F:oxidoreductase activity"/>
    <property type="evidence" value="ECO:0007669"/>
    <property type="project" value="UniProtKB-KW"/>
</dbReference>
<feature type="domain" description="Plastocyanin-like" evidence="9">
    <location>
        <begin position="87"/>
        <end position="202"/>
    </location>
</feature>
<comment type="similarity">
    <text evidence="1">Belongs to the multicopper oxidase family.</text>
</comment>
<keyword evidence="6" id="KW-0325">Glycoprotein</keyword>
<dbReference type="CDD" id="cd13901">
    <property type="entry name" value="CuRO_3_MaLCC_like"/>
    <property type="match status" value="1"/>
</dbReference>
<dbReference type="Gene3D" id="2.60.40.420">
    <property type="entry name" value="Cupredoxins - blue copper proteins"/>
    <property type="match status" value="3"/>
</dbReference>
<dbReference type="CDD" id="cd13854">
    <property type="entry name" value="CuRO_1_MaLCC_like"/>
    <property type="match status" value="1"/>
</dbReference>
<dbReference type="PANTHER" id="PTHR11709:SF145">
    <property type="entry name" value="LCC1"/>
    <property type="match status" value="1"/>
</dbReference>
<evidence type="ECO:0000259" key="7">
    <source>
        <dbReference type="Pfam" id="PF00394"/>
    </source>
</evidence>
<evidence type="ECO:0000256" key="5">
    <source>
        <dbReference type="ARBA" id="ARBA00023008"/>
    </source>
</evidence>
<keyword evidence="2" id="KW-0479">Metal-binding</keyword>
<dbReference type="FunFam" id="2.60.40.420:FF:000021">
    <property type="entry name" value="Extracellular dihydrogeodin oxidase/laccase"/>
    <property type="match status" value="1"/>
</dbReference>
<dbReference type="InterPro" id="IPR001117">
    <property type="entry name" value="Cu-oxidase_2nd"/>
</dbReference>
<evidence type="ECO:0000256" key="6">
    <source>
        <dbReference type="ARBA" id="ARBA00023180"/>
    </source>
</evidence>
<dbReference type="SUPFAM" id="SSF49503">
    <property type="entry name" value="Cupredoxins"/>
    <property type="match status" value="3"/>
</dbReference>
<evidence type="ECO:0000256" key="1">
    <source>
        <dbReference type="ARBA" id="ARBA00010609"/>
    </source>
</evidence>
<dbReference type="Pfam" id="PF07731">
    <property type="entry name" value="Cu-oxidase_2"/>
    <property type="match status" value="1"/>
</dbReference>
<evidence type="ECO:0000256" key="2">
    <source>
        <dbReference type="ARBA" id="ARBA00022723"/>
    </source>
</evidence>
<dbReference type="GO" id="GO:0005507">
    <property type="term" value="F:copper ion binding"/>
    <property type="evidence" value="ECO:0007669"/>
    <property type="project" value="InterPro"/>
</dbReference>
<evidence type="ECO:0000313" key="11">
    <source>
        <dbReference type="Proteomes" id="UP001174694"/>
    </source>
</evidence>
<reference evidence="10" key="1">
    <citation type="submission" date="2022-07" db="EMBL/GenBank/DDBJ databases">
        <title>Fungi with potential for degradation of polypropylene.</title>
        <authorList>
            <person name="Gostincar C."/>
        </authorList>
    </citation>
    <scope>NUCLEOTIDE SEQUENCE</scope>
    <source>
        <strain evidence="10">EXF-13308</strain>
    </source>
</reference>
<dbReference type="InterPro" id="IPR011707">
    <property type="entry name" value="Cu-oxidase-like_N"/>
</dbReference>
<name>A0AA38VVN3_9PEZI</name>
<protein>
    <submittedName>
        <fullName evidence="10">Multicopper like protein</fullName>
    </submittedName>
</protein>
<evidence type="ECO:0000256" key="3">
    <source>
        <dbReference type="ARBA" id="ARBA00022737"/>
    </source>
</evidence>
<dbReference type="Pfam" id="PF07732">
    <property type="entry name" value="Cu-oxidase_3"/>
    <property type="match status" value="1"/>
</dbReference>
<keyword evidence="3" id="KW-0677">Repeat</keyword>
<dbReference type="InterPro" id="IPR008972">
    <property type="entry name" value="Cupredoxin"/>
</dbReference>
<keyword evidence="5" id="KW-0186">Copper</keyword>
<dbReference type="InterPro" id="IPR011706">
    <property type="entry name" value="Cu-oxidase_C"/>
</dbReference>
<evidence type="ECO:0000259" key="8">
    <source>
        <dbReference type="Pfam" id="PF07731"/>
    </source>
</evidence>
<gene>
    <name evidence="10" type="ORF">NKR23_g1877</name>
</gene>
<dbReference type="CDD" id="cd13880">
    <property type="entry name" value="CuRO_2_MaLCC_like"/>
    <property type="match status" value="1"/>
</dbReference>
<accession>A0AA38VVN3</accession>
<dbReference type="FunFam" id="2.60.40.420:FF:000038">
    <property type="entry name" value="Extracellular dihydrogeodin oxidase/laccase"/>
    <property type="match status" value="1"/>
</dbReference>
<dbReference type="Proteomes" id="UP001174694">
    <property type="component" value="Unassembled WGS sequence"/>
</dbReference>
<dbReference type="EMBL" id="JANBVO010000003">
    <property type="protein sequence ID" value="KAJ9155499.1"/>
    <property type="molecule type" value="Genomic_DNA"/>
</dbReference>
<sequence length="596" mass="65274">MGLLDSLVNLITGAVNWLFGVVSALAQSKTNGTSMLGTLLAPLLPLFLTNNPLPQGYPWGSLTCNNTNSYVNYPNTGVIRSYDWTISRGVIAPDGYEREVLLVNGAFPGPLVEANWGDTIQVTVNNNITGPEEGTSIHWHGFLQKDTPWEDGVPGVSQCPITPGKSFTYQFRASLYGTSWYHSHFSAQYSGGIVGPIVVYGPTQKSYDIDIGPVMLSDWYHKDYYSIIKNEVLAPGGGPKIYSDNNLINGKMNFNCSTVAAGDDTPCTNNAGVSKFRFQKGKIHRLRLVNSGSDGVQRFSLDGHQLTVIAEDFVPVEPYDTKVVTLGVGQRTDVLVKADAGDSKSTFWMRSNLTSCTLANQPLAVAAVYYDNADTNVAPASAAWDVPDPGTCTNDDLGTTEPLYPIALPDPSLTHEYDIELFVNESDVTLWKFDGVSFRGDYNSPPLLLANLGNTSYPGVWNVRNTYANSSVRMIVNNKTPSPHPMHLHGANMYVLHEGPGTWDGTIVNSTNPMRRDVALVRGNGHIVLQFNSTNPGVWPFHCHIAWHASGGFFLQFLVQPDKVKEFQIPNTVAQTCRDWAEWTETNIPDQIDSGL</sequence>